<dbReference type="InterPro" id="IPR027417">
    <property type="entry name" value="P-loop_NTPase"/>
</dbReference>
<dbReference type="EMBL" id="LOCL01000029">
    <property type="protein sequence ID" value="KUF18897.1"/>
    <property type="molecule type" value="Genomic_DNA"/>
</dbReference>
<dbReference type="STRING" id="1765722.AT728_07665"/>
<keyword evidence="3" id="KW-1185">Reference proteome</keyword>
<evidence type="ECO:0000313" key="2">
    <source>
        <dbReference type="EMBL" id="KUF18897.1"/>
    </source>
</evidence>
<gene>
    <name evidence="2" type="ORF">AT728_07665</name>
</gene>
<dbReference type="Proteomes" id="UP000054804">
    <property type="component" value="Unassembled WGS sequence"/>
</dbReference>
<dbReference type="OrthoDB" id="134501at2"/>
<dbReference type="InterPro" id="IPR049052">
    <property type="entry name" value="nSTAND1"/>
</dbReference>
<dbReference type="SUPFAM" id="SSF52540">
    <property type="entry name" value="P-loop containing nucleoside triphosphate hydrolases"/>
    <property type="match status" value="1"/>
</dbReference>
<accession>A0A0W7X7Y3</accession>
<dbReference type="Pfam" id="PF20703">
    <property type="entry name" value="nSTAND1"/>
    <property type="match status" value="1"/>
</dbReference>
<evidence type="ECO:0000259" key="1">
    <source>
        <dbReference type="Pfam" id="PF20703"/>
    </source>
</evidence>
<proteinExistence type="predicted"/>
<feature type="domain" description="Novel STAND NTPase 1" evidence="1">
    <location>
        <begin position="72"/>
        <end position="259"/>
    </location>
</feature>
<reference evidence="2 3" key="1">
    <citation type="submission" date="2015-12" db="EMBL/GenBank/DDBJ databases">
        <title>Draft genome sequence of Streptomyces silvensis ATCC 53525, a producer of novel hormone antagonists.</title>
        <authorList>
            <person name="Johnston C.W."/>
            <person name="Li Y."/>
            <person name="Magarvey N.A."/>
        </authorList>
    </citation>
    <scope>NUCLEOTIDE SEQUENCE [LARGE SCALE GENOMIC DNA]</scope>
    <source>
        <strain evidence="2 3">ATCC 53525</strain>
    </source>
</reference>
<dbReference type="AlphaFoldDB" id="A0A0W7X7Y3"/>
<name>A0A0W7X7Y3_9ACTN</name>
<organism evidence="2 3">
    <name type="scientific">Streptomyces silvensis</name>
    <dbReference type="NCBI Taxonomy" id="1765722"/>
    <lineage>
        <taxon>Bacteria</taxon>
        <taxon>Bacillati</taxon>
        <taxon>Actinomycetota</taxon>
        <taxon>Actinomycetes</taxon>
        <taxon>Kitasatosporales</taxon>
        <taxon>Streptomycetaceae</taxon>
        <taxon>Streptomyces</taxon>
    </lineage>
</organism>
<comment type="caution">
    <text evidence="2">The sequence shown here is derived from an EMBL/GenBank/DDBJ whole genome shotgun (WGS) entry which is preliminary data.</text>
</comment>
<evidence type="ECO:0000313" key="3">
    <source>
        <dbReference type="Proteomes" id="UP000054804"/>
    </source>
</evidence>
<protein>
    <recommendedName>
        <fullName evidence="1">Novel STAND NTPase 1 domain-containing protein</fullName>
    </recommendedName>
</protein>
<sequence>MQTRRLEAARSAHYSVTVLSQAAAGTQLPSLTVTLAYVRACRGDLAAWERRWKEARDAVAAAERSDDGLPSPYQGLARFEPDDHHKFFGRDALVARAKALLDERRFAAVVGLSGSGKSSLLRAGLIPALRSGGRNLAAIRILTPGERPLATHVAALKAAEEDAETVVVVDQFEEIFTLCRSPDERAEFIDRLLTARDPGSGLRVLIAVRADFYGRCAEHRALADTLPDCSLLVGPMSPAELNDAIVRPAQTHNVPLSPATPAT</sequence>